<evidence type="ECO:0000313" key="2">
    <source>
        <dbReference type="Proteomes" id="UP001057291"/>
    </source>
</evidence>
<name>A0AAV4LKR7_9BACL</name>
<dbReference type="AlphaFoldDB" id="A0AAV4LKR7"/>
<dbReference type="Proteomes" id="UP001057291">
    <property type="component" value="Unassembled WGS sequence"/>
</dbReference>
<proteinExistence type="predicted"/>
<dbReference type="RefSeq" id="WP_282201495.1">
    <property type="nucleotide sequence ID" value="NZ_BOQE01000002.1"/>
</dbReference>
<sequence>MQDLIVFRFLIPFFLVLFLAIPVISSATDARDVVQLAAREAARKAAVTNDYQAVEQRALNVIQGSGKPIEYAGVTLFDPSTDVTINFYAGDEVAVTVHYRHYLFSPLMLTLIGGKPLGPTIDLQSTAYFEREW</sequence>
<gene>
    <name evidence="1" type="ORF">DNHGIG_39910</name>
</gene>
<reference evidence="1" key="1">
    <citation type="journal article" date="2023" name="Int. J. Syst. Evol. Microbiol.">
        <title>Collibacillus ludicampi gen. nov., sp. nov., a new soil bacterium of the family Alicyclobacillaceae.</title>
        <authorList>
            <person name="Jojima T."/>
            <person name="Ioku Y."/>
            <person name="Fukuta Y."/>
            <person name="Shirasaka N."/>
            <person name="Matsumura Y."/>
            <person name="Mori M."/>
        </authorList>
    </citation>
    <scope>NUCLEOTIDE SEQUENCE</scope>
    <source>
        <strain evidence="1">TP075</strain>
    </source>
</reference>
<organism evidence="1 2">
    <name type="scientific">Collibacillus ludicampi</name>
    <dbReference type="NCBI Taxonomy" id="2771369"/>
    <lineage>
        <taxon>Bacteria</taxon>
        <taxon>Bacillati</taxon>
        <taxon>Bacillota</taxon>
        <taxon>Bacilli</taxon>
        <taxon>Bacillales</taxon>
        <taxon>Alicyclobacillaceae</taxon>
        <taxon>Collibacillus</taxon>
    </lineage>
</organism>
<dbReference type="EMBL" id="BOQE01000002">
    <property type="protein sequence ID" value="GIM48442.1"/>
    <property type="molecule type" value="Genomic_DNA"/>
</dbReference>
<keyword evidence="2" id="KW-1185">Reference proteome</keyword>
<protein>
    <recommendedName>
        <fullName evidence="3">DUF1310 family protein</fullName>
    </recommendedName>
</protein>
<comment type="caution">
    <text evidence="1">The sequence shown here is derived from an EMBL/GenBank/DDBJ whole genome shotgun (WGS) entry which is preliminary data.</text>
</comment>
<accession>A0AAV4LKR7</accession>
<evidence type="ECO:0008006" key="3">
    <source>
        <dbReference type="Google" id="ProtNLM"/>
    </source>
</evidence>
<evidence type="ECO:0000313" key="1">
    <source>
        <dbReference type="EMBL" id="GIM48442.1"/>
    </source>
</evidence>